<organism evidence="10">
    <name type="scientific">Puccinia triticina (isolate 1-1 / race 1 (BBBD))</name>
    <name type="common">Brown leaf rust fungus</name>
    <dbReference type="NCBI Taxonomy" id="630390"/>
    <lineage>
        <taxon>Eukaryota</taxon>
        <taxon>Fungi</taxon>
        <taxon>Dikarya</taxon>
        <taxon>Basidiomycota</taxon>
        <taxon>Pucciniomycotina</taxon>
        <taxon>Pucciniomycetes</taxon>
        <taxon>Pucciniales</taxon>
        <taxon>Pucciniaceae</taxon>
        <taxon>Puccinia</taxon>
    </lineage>
</organism>
<evidence type="ECO:0000256" key="8">
    <source>
        <dbReference type="SAM" id="MobiDB-lite"/>
    </source>
</evidence>
<evidence type="ECO:0000256" key="1">
    <source>
        <dbReference type="ARBA" id="ARBA00004477"/>
    </source>
</evidence>
<keyword evidence="7 9" id="KW-0472">Membrane</keyword>
<dbReference type="InterPro" id="IPR029008">
    <property type="entry name" value="EMC6-like"/>
</dbReference>
<evidence type="ECO:0000256" key="2">
    <source>
        <dbReference type="ARBA" id="ARBA00009436"/>
    </source>
</evidence>
<protein>
    <recommendedName>
        <fullName evidence="3">ER membrane protein complex subunit 6</fullName>
    </recommendedName>
</protein>
<evidence type="ECO:0000256" key="4">
    <source>
        <dbReference type="ARBA" id="ARBA00022692"/>
    </source>
</evidence>
<dbReference type="GO" id="GO:0000045">
    <property type="term" value="P:autophagosome assembly"/>
    <property type="evidence" value="ECO:0007669"/>
    <property type="project" value="TreeGrafter"/>
</dbReference>
<reference evidence="11" key="4">
    <citation type="submission" date="2025-05" db="UniProtKB">
        <authorList>
            <consortium name="EnsemblFungi"/>
        </authorList>
    </citation>
    <scope>IDENTIFICATION</scope>
    <source>
        <strain evidence="11">isolate 1-1 / race 1 (BBBD)</strain>
    </source>
</reference>
<keyword evidence="4 9" id="KW-0812">Transmembrane</keyword>
<dbReference type="PANTHER" id="PTHR20994:SF0">
    <property type="entry name" value="ER MEMBRANE PROTEIN COMPLEX SUBUNIT 6"/>
    <property type="match status" value="1"/>
</dbReference>
<evidence type="ECO:0000256" key="5">
    <source>
        <dbReference type="ARBA" id="ARBA00022824"/>
    </source>
</evidence>
<evidence type="ECO:0000313" key="10">
    <source>
        <dbReference type="EMBL" id="OAV96815.1"/>
    </source>
</evidence>
<evidence type="ECO:0000256" key="9">
    <source>
        <dbReference type="SAM" id="Phobius"/>
    </source>
</evidence>
<comment type="similarity">
    <text evidence="2">Belongs to the EMC6 family.</text>
</comment>
<evidence type="ECO:0000256" key="3">
    <source>
        <dbReference type="ARBA" id="ARBA00020827"/>
    </source>
</evidence>
<evidence type="ECO:0000313" key="11">
    <source>
        <dbReference type="EnsemblFungi" id="PTTG_03536-t43_1-p1"/>
    </source>
</evidence>
<reference evidence="11 12" key="3">
    <citation type="journal article" date="2017" name="G3 (Bethesda)">
        <title>Comparative analysis highlights variable genome content of wheat rusts and divergence of the mating loci.</title>
        <authorList>
            <person name="Cuomo C.A."/>
            <person name="Bakkeren G."/>
            <person name="Khalil H.B."/>
            <person name="Panwar V."/>
            <person name="Joly D."/>
            <person name="Linning R."/>
            <person name="Sakthikumar S."/>
            <person name="Song X."/>
            <person name="Adiconis X."/>
            <person name="Fan L."/>
            <person name="Goldberg J.M."/>
            <person name="Levin J.Z."/>
            <person name="Young S."/>
            <person name="Zeng Q."/>
            <person name="Anikster Y."/>
            <person name="Bruce M."/>
            <person name="Wang M."/>
            <person name="Yin C."/>
            <person name="McCallum B."/>
            <person name="Szabo L.J."/>
            <person name="Hulbert S."/>
            <person name="Chen X."/>
            <person name="Fellers J.P."/>
        </authorList>
    </citation>
    <scope>NUCLEOTIDE SEQUENCE</scope>
    <source>
        <strain evidence="12">Isolate 1-1 / race 1 (BBBD)</strain>
        <strain evidence="11">isolate 1-1 / race 1 (BBBD)</strain>
    </source>
</reference>
<dbReference type="GO" id="GO:0072546">
    <property type="term" value="C:EMC complex"/>
    <property type="evidence" value="ECO:0007669"/>
    <property type="project" value="InterPro"/>
</dbReference>
<reference evidence="10" key="1">
    <citation type="submission" date="2009-11" db="EMBL/GenBank/DDBJ databases">
        <authorList>
            <consortium name="The Broad Institute Genome Sequencing Platform"/>
            <person name="Ward D."/>
            <person name="Feldgarden M."/>
            <person name="Earl A."/>
            <person name="Young S.K."/>
            <person name="Zeng Q."/>
            <person name="Koehrsen M."/>
            <person name="Alvarado L."/>
            <person name="Berlin A."/>
            <person name="Bochicchio J."/>
            <person name="Borenstein D."/>
            <person name="Chapman S.B."/>
            <person name="Chen Z."/>
            <person name="Engels R."/>
            <person name="Freedman E."/>
            <person name="Gellesch M."/>
            <person name="Goldberg J."/>
            <person name="Griggs A."/>
            <person name="Gujja S."/>
            <person name="Heilman E."/>
            <person name="Heiman D."/>
            <person name="Hepburn T."/>
            <person name="Howarth C."/>
            <person name="Jen D."/>
            <person name="Larson L."/>
            <person name="Lewis B."/>
            <person name="Mehta T."/>
            <person name="Park D."/>
            <person name="Pearson M."/>
            <person name="Roberts A."/>
            <person name="Saif S."/>
            <person name="Shea T."/>
            <person name="Shenoy N."/>
            <person name="Sisk P."/>
            <person name="Stolte C."/>
            <person name="Sykes S."/>
            <person name="Thomson T."/>
            <person name="Walk T."/>
            <person name="White J."/>
            <person name="Yandava C."/>
            <person name="Izard J."/>
            <person name="Baranova O.V."/>
            <person name="Blanton J.M."/>
            <person name="Tanner A.C."/>
            <person name="Dewhirst F.E."/>
            <person name="Haas B."/>
            <person name="Nusbaum C."/>
            <person name="Birren B."/>
        </authorList>
    </citation>
    <scope>NUCLEOTIDE SEQUENCE [LARGE SCALE GENOMIC DNA]</scope>
    <source>
        <strain evidence="10">1-1 BBBD Race 1</strain>
    </source>
</reference>
<proteinExistence type="inferred from homology"/>
<dbReference type="InterPro" id="IPR008504">
    <property type="entry name" value="Emc6"/>
</dbReference>
<reference evidence="10" key="2">
    <citation type="submission" date="2016-05" db="EMBL/GenBank/DDBJ databases">
        <title>Comparative analysis highlights variable genome content of wheat rusts and divergence of the mating loci.</title>
        <authorList>
            <person name="Cuomo C.A."/>
            <person name="Bakkeren G."/>
            <person name="Szabo L."/>
            <person name="Khalil H."/>
            <person name="Joly D."/>
            <person name="Goldberg J."/>
            <person name="Young S."/>
            <person name="Zeng Q."/>
            <person name="Fellers J."/>
        </authorList>
    </citation>
    <scope>NUCLEOTIDE SEQUENCE [LARGE SCALE GENOMIC DNA]</scope>
    <source>
        <strain evidence="10">1-1 BBBD Race 1</strain>
    </source>
</reference>
<dbReference type="PANTHER" id="PTHR20994">
    <property type="entry name" value="ER MEMBRANE PROTEIN COMPLEX SUBUNIT 6"/>
    <property type="match status" value="1"/>
</dbReference>
<dbReference type="Pfam" id="PF07019">
    <property type="entry name" value="EMC6"/>
    <property type="match status" value="1"/>
</dbReference>
<dbReference type="AlphaFoldDB" id="A0A180GVJ5"/>
<accession>A0A180GVJ5</accession>
<sequence>MTRGAPNGYSPPQDRSDPSVYSRVTRRPSIKIYNWRTDTGQERGRKMANTSHHQARRITHPEFTENVIWNDRAIDSIRSTCSCLSGSLTGIIGLTNFSGLSFYLASFTITNLIILLVNYLRLILGYSSIQPVKNQSTFQNLAENLKFSYAFWISGLIDNSFGFILWWTLFYGLIHIYD</sequence>
<dbReference type="EnsemblFungi" id="PTTG_03536-t43_1">
    <property type="protein sequence ID" value="PTTG_03536-t43_1-p1"/>
    <property type="gene ID" value="PTTG_03536"/>
</dbReference>
<dbReference type="OrthoDB" id="16510at2759"/>
<evidence type="ECO:0000256" key="7">
    <source>
        <dbReference type="ARBA" id="ARBA00023136"/>
    </source>
</evidence>
<feature type="transmembrane region" description="Helical" evidence="9">
    <location>
        <begin position="149"/>
        <end position="174"/>
    </location>
</feature>
<keyword evidence="12" id="KW-1185">Reference proteome</keyword>
<comment type="subcellular location">
    <subcellularLocation>
        <location evidence="1">Endoplasmic reticulum membrane</location>
        <topology evidence="1">Multi-pass membrane protein</topology>
    </subcellularLocation>
</comment>
<dbReference type="EMBL" id="ADAS02000017">
    <property type="protein sequence ID" value="OAV96815.1"/>
    <property type="molecule type" value="Genomic_DNA"/>
</dbReference>
<keyword evidence="6 9" id="KW-1133">Transmembrane helix</keyword>
<feature type="transmembrane region" description="Helical" evidence="9">
    <location>
        <begin position="102"/>
        <end position="129"/>
    </location>
</feature>
<feature type="region of interest" description="Disordered" evidence="8">
    <location>
        <begin position="1"/>
        <end position="23"/>
    </location>
</feature>
<name>A0A180GVJ5_PUCT1</name>
<dbReference type="Proteomes" id="UP000005240">
    <property type="component" value="Unassembled WGS sequence"/>
</dbReference>
<dbReference type="GO" id="GO:0034975">
    <property type="term" value="P:protein folding in endoplasmic reticulum"/>
    <property type="evidence" value="ECO:0007669"/>
    <property type="project" value="TreeGrafter"/>
</dbReference>
<evidence type="ECO:0000256" key="6">
    <source>
        <dbReference type="ARBA" id="ARBA00022989"/>
    </source>
</evidence>
<gene>
    <name evidence="10" type="ORF">PTTG_03536</name>
</gene>
<keyword evidence="5" id="KW-0256">Endoplasmic reticulum</keyword>
<evidence type="ECO:0000313" key="12">
    <source>
        <dbReference type="Proteomes" id="UP000005240"/>
    </source>
</evidence>